<dbReference type="EMBL" id="MUXE01000055">
    <property type="protein sequence ID" value="PUE63302.1"/>
    <property type="molecule type" value="Genomic_DNA"/>
</dbReference>
<dbReference type="Proteomes" id="UP000251135">
    <property type="component" value="Unassembled WGS sequence"/>
</dbReference>
<organism evidence="1 2">
    <name type="scientific">Arcobacter caeni</name>
    <dbReference type="NCBI Taxonomy" id="1912877"/>
    <lineage>
        <taxon>Bacteria</taxon>
        <taxon>Pseudomonadati</taxon>
        <taxon>Campylobacterota</taxon>
        <taxon>Epsilonproteobacteria</taxon>
        <taxon>Campylobacterales</taxon>
        <taxon>Arcobacteraceae</taxon>
        <taxon>Arcobacter</taxon>
    </lineage>
</organism>
<evidence type="ECO:0000313" key="1">
    <source>
        <dbReference type="EMBL" id="PUE63302.1"/>
    </source>
</evidence>
<feature type="non-terminal residue" evidence="1">
    <location>
        <position position="179"/>
    </location>
</feature>
<gene>
    <name evidence="1" type="ORF">B0174_12050</name>
</gene>
<evidence type="ECO:0000313" key="2">
    <source>
        <dbReference type="Proteomes" id="UP000251135"/>
    </source>
</evidence>
<keyword evidence="2" id="KW-1185">Reference proteome</keyword>
<accession>A0A363CW52</accession>
<name>A0A363CW52_9BACT</name>
<dbReference type="AlphaFoldDB" id="A0A363CW52"/>
<comment type="caution">
    <text evidence="1">The sequence shown here is derived from an EMBL/GenBank/DDBJ whole genome shotgun (WGS) entry which is preliminary data.</text>
</comment>
<sequence>MTVSSLNASVGTITTTATKTISVDADVISSKTVLGNGIVDITSGSASLIDLSNISNDIKVSSDFEISSVNNGSNSIEISASNTLSADATIISGHTINGTGTLALDGSGGVIDMSNISSVDLTANMTGNTTFNNLSVDINASSSTGNITINETAGNNLSIITGSGNDEVNLSNGNDTVEL</sequence>
<protein>
    <submittedName>
        <fullName evidence="1">Uncharacterized protein</fullName>
    </submittedName>
</protein>
<proteinExistence type="predicted"/>
<reference evidence="1 2" key="1">
    <citation type="submission" date="2017-02" db="EMBL/GenBank/DDBJ databases">
        <title>Arcobacter caeni sp. nov, a new Arcobacter species isolated from reclaimed water.</title>
        <authorList>
            <person name="Figueras M.J."/>
            <person name="Perez-Cataluna A."/>
            <person name="Salas-Masso N."/>
        </authorList>
    </citation>
    <scope>NUCLEOTIDE SEQUENCE [LARGE SCALE GENOMIC DNA]</scope>
    <source>
        <strain evidence="1 2">RW17-10</strain>
    </source>
</reference>